<proteinExistence type="predicted"/>
<dbReference type="SUPFAM" id="SSF160104">
    <property type="entry name" value="Acetoacetate decarboxylase-like"/>
    <property type="match status" value="1"/>
</dbReference>
<reference evidence="3 4" key="2">
    <citation type="submission" date="2025-04" db="UniProtKB">
        <authorList>
            <consortium name="RefSeq"/>
        </authorList>
    </citation>
    <scope>IDENTIFICATION</scope>
    <source>
        <tissue evidence="3 4">Leaf</tissue>
    </source>
</reference>
<evidence type="ECO:0000313" key="4">
    <source>
        <dbReference type="RefSeq" id="XP_020091850.1"/>
    </source>
</evidence>
<reference evidence="2" key="1">
    <citation type="journal article" date="2015" name="Nat. Genet.">
        <title>The pineapple genome and the evolution of CAM photosynthesis.</title>
        <authorList>
            <person name="Ming R."/>
            <person name="VanBuren R."/>
            <person name="Wai C.M."/>
            <person name="Tang H."/>
            <person name="Schatz M.C."/>
            <person name="Bowers J.E."/>
            <person name="Lyons E."/>
            <person name="Wang M.L."/>
            <person name="Chen J."/>
            <person name="Biggers E."/>
            <person name="Zhang J."/>
            <person name="Huang L."/>
            <person name="Zhang L."/>
            <person name="Miao W."/>
            <person name="Zhang J."/>
            <person name="Ye Z."/>
            <person name="Miao C."/>
            <person name="Lin Z."/>
            <person name="Wang H."/>
            <person name="Zhou H."/>
            <person name="Yim W.C."/>
            <person name="Priest H.D."/>
            <person name="Zheng C."/>
            <person name="Woodhouse M."/>
            <person name="Edger P.P."/>
            <person name="Guyot R."/>
            <person name="Guo H.B."/>
            <person name="Guo H."/>
            <person name="Zheng G."/>
            <person name="Singh R."/>
            <person name="Sharma A."/>
            <person name="Min X."/>
            <person name="Zheng Y."/>
            <person name="Lee H."/>
            <person name="Gurtowski J."/>
            <person name="Sedlazeck F.J."/>
            <person name="Harkess A."/>
            <person name="McKain M.R."/>
            <person name="Liao Z."/>
            <person name="Fang J."/>
            <person name="Liu J."/>
            <person name="Zhang X."/>
            <person name="Zhang Q."/>
            <person name="Hu W."/>
            <person name="Qin Y."/>
            <person name="Wang K."/>
            <person name="Chen L.Y."/>
            <person name="Shirley N."/>
            <person name="Lin Y.R."/>
            <person name="Liu L.Y."/>
            <person name="Hernandez A.G."/>
            <person name="Wright C.L."/>
            <person name="Bulone V."/>
            <person name="Tuskan G.A."/>
            <person name="Heath K."/>
            <person name="Zee F."/>
            <person name="Moore P.H."/>
            <person name="Sunkar R."/>
            <person name="Leebens-Mack J.H."/>
            <person name="Mockler T."/>
            <person name="Bennetzen J.L."/>
            <person name="Freeling M."/>
            <person name="Sankoff D."/>
            <person name="Paterson A.H."/>
            <person name="Zhu X."/>
            <person name="Yang X."/>
            <person name="Smith J.A."/>
            <person name="Cushman J.C."/>
            <person name="Paull R.E."/>
            <person name="Yu Q."/>
        </authorList>
    </citation>
    <scope>NUCLEOTIDE SEQUENCE [LARGE SCALE GENOMIC DNA]</scope>
    <source>
        <strain evidence="2">cv. F153</strain>
    </source>
</reference>
<name>A0A6P5F795_ANACO</name>
<sequence length="316" mass="34908">MPVFYALLIQGVRLMEVSEKSSSSYHLGPPWLFKGSALYQLHLVKADIARAFIPKELKLVEAFGYTLGGLFLAHYDESPAGKFDELVVIAGIVWNPPTSCAWAARVLVNSNEACHHGRKEIGLPSHVAIFSKRNVEHTKKPLSRCSSLLSMIGISSTCPKQLAHSEIEVSEIEGSSMMHMCNISLPFAVPKSSKSGMWMGPRIRMSLPSFSGQTEYNSHLLKYACQMECSVRAVKAAKVSSPATKDTHKHSRDAHSDYSNQDTSLLAEDNAWNRSISVLLSKPILALEFNLLKMQVEAPKFVVPDSKKSQVRYSSA</sequence>
<dbReference type="Proteomes" id="UP000515123">
    <property type="component" value="Linkage group 7"/>
</dbReference>
<evidence type="ECO:0000313" key="2">
    <source>
        <dbReference type="Proteomes" id="UP000515123"/>
    </source>
</evidence>
<dbReference type="PANTHER" id="PTHR35467">
    <property type="match status" value="1"/>
</dbReference>
<accession>A0A6P5F795</accession>
<dbReference type="InterPro" id="IPR039343">
    <property type="entry name" value="NDX1-like"/>
</dbReference>
<gene>
    <name evidence="3 4" type="primary">LOC109712610</name>
</gene>
<keyword evidence="2" id="KW-1185">Reference proteome</keyword>
<evidence type="ECO:0000256" key="1">
    <source>
        <dbReference type="SAM" id="MobiDB-lite"/>
    </source>
</evidence>
<dbReference type="GeneID" id="109712610"/>
<dbReference type="AlphaFoldDB" id="A0A6P5F795"/>
<dbReference type="OrthoDB" id="9970474at2759"/>
<feature type="region of interest" description="Disordered" evidence="1">
    <location>
        <begin position="240"/>
        <end position="259"/>
    </location>
</feature>
<dbReference type="PANTHER" id="PTHR35467:SF2">
    <property type="entry name" value="PROTEIN NEOXANTHIN-DEFICIENT 1"/>
    <property type="match status" value="1"/>
</dbReference>
<dbReference type="Gene3D" id="2.40.400.10">
    <property type="entry name" value="Acetoacetate decarboxylase-like"/>
    <property type="match status" value="1"/>
</dbReference>
<dbReference type="RefSeq" id="XP_020091850.1">
    <property type="nucleotide sequence ID" value="XM_020236261.1"/>
</dbReference>
<evidence type="ECO:0000313" key="3">
    <source>
        <dbReference type="RefSeq" id="XP_020091849.1"/>
    </source>
</evidence>
<dbReference type="RefSeq" id="XP_020091849.1">
    <property type="nucleotide sequence ID" value="XM_020236260.1"/>
</dbReference>
<dbReference type="InterPro" id="IPR023375">
    <property type="entry name" value="ADC_dom_sf"/>
</dbReference>
<protein>
    <submittedName>
        <fullName evidence="3 4">Protein NEOXANTHIN-DEFICIENT 1 isoform X1</fullName>
    </submittedName>
</protein>
<organism evidence="3">
    <name type="scientific">Ananas comosus</name>
    <name type="common">Pineapple</name>
    <name type="synonym">Ananas ananas</name>
    <dbReference type="NCBI Taxonomy" id="4615"/>
    <lineage>
        <taxon>Eukaryota</taxon>
        <taxon>Viridiplantae</taxon>
        <taxon>Streptophyta</taxon>
        <taxon>Embryophyta</taxon>
        <taxon>Tracheophyta</taxon>
        <taxon>Spermatophyta</taxon>
        <taxon>Magnoliopsida</taxon>
        <taxon>Liliopsida</taxon>
        <taxon>Poales</taxon>
        <taxon>Bromeliaceae</taxon>
        <taxon>Bromelioideae</taxon>
        <taxon>Ananas</taxon>
    </lineage>
</organism>